<dbReference type="Pfam" id="PF02894">
    <property type="entry name" value="GFO_IDH_MocA_C"/>
    <property type="match status" value="1"/>
</dbReference>
<dbReference type="Gene3D" id="3.40.50.720">
    <property type="entry name" value="NAD(P)-binding Rossmann-like Domain"/>
    <property type="match status" value="1"/>
</dbReference>
<dbReference type="PANTHER" id="PTHR42840:SF3">
    <property type="entry name" value="BINDING ROSSMANN FOLD OXIDOREDUCTASE, PUTATIVE (AFU_ORTHOLOGUE AFUA_2G10240)-RELATED"/>
    <property type="match status" value="1"/>
</dbReference>
<dbReference type="InterPro" id="IPR030827">
    <property type="entry name" value="Myo_inos_IolG"/>
</dbReference>
<dbReference type="SUPFAM" id="SSF55347">
    <property type="entry name" value="Glyceraldehyde-3-phosphate dehydrogenase-like, C-terminal domain"/>
    <property type="match status" value="1"/>
</dbReference>
<dbReference type="SUPFAM" id="SSF51735">
    <property type="entry name" value="NAD(P)-binding Rossmann-fold domains"/>
    <property type="match status" value="1"/>
</dbReference>
<feature type="domain" description="Gfo/Idh/MocA-like oxidoreductase N-terminal" evidence="3">
    <location>
        <begin position="5"/>
        <end position="124"/>
    </location>
</feature>
<comment type="caution">
    <text evidence="5">The sequence shown here is derived from an EMBL/GenBank/DDBJ whole genome shotgun (WGS) entry which is preliminary data.</text>
</comment>
<feature type="domain" description="Gfo/Idh/MocA-like oxidoreductase C-terminal" evidence="4">
    <location>
        <begin position="137"/>
        <end position="333"/>
    </location>
</feature>
<sequence>MPHTITIGIIGAGRIGRLHAENIVHFPNVRLKAISDLFTEHVKDWAKGIGIEQIVTHYDDILMDKEIDAIFICSPTDTHVPIIKQAAELGKHIFCEKPISFSVEETKDVLESVKKANVTFQVGFNRRFDRNFLKIHESVKNGVIGTPHIIKITSRDPEPPSVDYIKQSGGLFFDMSIHDFDMARYLANSEVVEVFATGANLIAPYIEDAGDIDTAITTLTFANGALGVIDNSRKSVYGYDQRVEVFGEKGNLTCENDRPTTVELSTYGGCYKDTLQHFFLERYKDAYIAETRAFIEAIQNDRPPACDGNDGLQAERIAQAAKQSYIEKRPIKMDSYIGQLS</sequence>
<organism evidence="5 6">
    <name type="scientific">Siminovitchia thermophila</name>
    <dbReference type="NCBI Taxonomy" id="1245522"/>
    <lineage>
        <taxon>Bacteria</taxon>
        <taxon>Bacillati</taxon>
        <taxon>Bacillota</taxon>
        <taxon>Bacilli</taxon>
        <taxon>Bacillales</taxon>
        <taxon>Bacillaceae</taxon>
        <taxon>Siminovitchia</taxon>
    </lineage>
</organism>
<dbReference type="Proteomes" id="UP000823485">
    <property type="component" value="Unassembled WGS sequence"/>
</dbReference>
<dbReference type="EC" id="1.1.1.369" evidence="5"/>
<dbReference type="GO" id="GO:0050112">
    <property type="term" value="F:inositol 2-dehydrogenase (NAD+) activity"/>
    <property type="evidence" value="ECO:0007669"/>
    <property type="project" value="UniProtKB-EC"/>
</dbReference>
<evidence type="ECO:0000259" key="4">
    <source>
        <dbReference type="Pfam" id="PF02894"/>
    </source>
</evidence>
<gene>
    <name evidence="5" type="ORF">JOC94_003124</name>
</gene>
<reference evidence="5 6" key="1">
    <citation type="submission" date="2021-01" db="EMBL/GenBank/DDBJ databases">
        <title>Genomic Encyclopedia of Type Strains, Phase IV (KMG-IV): sequencing the most valuable type-strain genomes for metagenomic binning, comparative biology and taxonomic classification.</title>
        <authorList>
            <person name="Goeker M."/>
        </authorList>
    </citation>
    <scope>NUCLEOTIDE SEQUENCE [LARGE SCALE GENOMIC DNA]</scope>
    <source>
        <strain evidence="5 6">DSM 105453</strain>
    </source>
</reference>
<evidence type="ECO:0000256" key="1">
    <source>
        <dbReference type="ARBA" id="ARBA00010928"/>
    </source>
</evidence>
<dbReference type="NCBIfam" id="TIGR04380">
    <property type="entry name" value="myo_inos_iolG"/>
    <property type="match status" value="1"/>
</dbReference>
<evidence type="ECO:0000313" key="5">
    <source>
        <dbReference type="EMBL" id="MBM7716113.1"/>
    </source>
</evidence>
<evidence type="ECO:0000313" key="6">
    <source>
        <dbReference type="Proteomes" id="UP000823485"/>
    </source>
</evidence>
<accession>A0ABS2RB91</accession>
<dbReference type="RefSeq" id="WP_077111962.1">
    <property type="nucleotide sequence ID" value="NZ_JAFBFH010000022.1"/>
</dbReference>
<keyword evidence="6" id="KW-1185">Reference proteome</keyword>
<keyword evidence="2 5" id="KW-0560">Oxidoreductase</keyword>
<protein>
    <submittedName>
        <fullName evidence="5">Myo-inositol 2-dehydrogenase/D-chiro-inositol 1-dehydrogenase</fullName>
        <ecNumber evidence="5">1.1.1.18</ecNumber>
        <ecNumber evidence="5">1.1.1.369</ecNumber>
    </submittedName>
</protein>
<dbReference type="InterPro" id="IPR036291">
    <property type="entry name" value="NAD(P)-bd_dom_sf"/>
</dbReference>
<evidence type="ECO:0000259" key="3">
    <source>
        <dbReference type="Pfam" id="PF01408"/>
    </source>
</evidence>
<comment type="similarity">
    <text evidence="1">Belongs to the Gfo/Idh/MocA family.</text>
</comment>
<dbReference type="Pfam" id="PF01408">
    <property type="entry name" value="GFO_IDH_MocA"/>
    <property type="match status" value="1"/>
</dbReference>
<dbReference type="PANTHER" id="PTHR42840">
    <property type="entry name" value="NAD(P)-BINDING ROSSMANN-FOLD SUPERFAMILY PROTEIN-RELATED"/>
    <property type="match status" value="1"/>
</dbReference>
<dbReference type="EMBL" id="JAFBFH010000022">
    <property type="protein sequence ID" value="MBM7716113.1"/>
    <property type="molecule type" value="Genomic_DNA"/>
</dbReference>
<dbReference type="InterPro" id="IPR000683">
    <property type="entry name" value="Gfo/Idh/MocA-like_OxRdtase_N"/>
</dbReference>
<dbReference type="InterPro" id="IPR004104">
    <property type="entry name" value="Gfo/Idh/MocA-like_OxRdtase_C"/>
</dbReference>
<evidence type="ECO:0000256" key="2">
    <source>
        <dbReference type="ARBA" id="ARBA00023002"/>
    </source>
</evidence>
<proteinExistence type="inferred from homology"/>
<dbReference type="Gene3D" id="3.30.360.10">
    <property type="entry name" value="Dihydrodipicolinate Reductase, domain 2"/>
    <property type="match status" value="1"/>
</dbReference>
<dbReference type="EC" id="1.1.1.18" evidence="5"/>
<name>A0ABS2RB91_9BACI</name>